<dbReference type="EMBL" id="LT960612">
    <property type="protein sequence ID" value="SON52409.1"/>
    <property type="molecule type" value="Genomic_DNA"/>
</dbReference>
<dbReference type="InterPro" id="IPR011249">
    <property type="entry name" value="Metalloenz_LuxS/M16"/>
</dbReference>
<gene>
    <name evidence="2" type="ORF">VTAP4600_B0798</name>
</gene>
<proteinExistence type="predicted"/>
<keyword evidence="3" id="KW-1185">Reference proteome</keyword>
<evidence type="ECO:0000259" key="1">
    <source>
        <dbReference type="Pfam" id="PF05193"/>
    </source>
</evidence>
<dbReference type="InterPro" id="IPR007863">
    <property type="entry name" value="Peptidase_M16_C"/>
</dbReference>
<dbReference type="Proteomes" id="UP000235828">
    <property type="component" value="Chromosome B"/>
</dbReference>
<dbReference type="Pfam" id="PF05193">
    <property type="entry name" value="Peptidase_M16_C"/>
    <property type="match status" value="1"/>
</dbReference>
<evidence type="ECO:0000313" key="2">
    <source>
        <dbReference type="EMBL" id="SON52409.1"/>
    </source>
</evidence>
<evidence type="ECO:0000313" key="3">
    <source>
        <dbReference type="Proteomes" id="UP000235828"/>
    </source>
</evidence>
<feature type="domain" description="Peptidase M16 C-terminal" evidence="1">
    <location>
        <begin position="455"/>
        <end position="631"/>
    </location>
</feature>
<dbReference type="AlphaFoldDB" id="A0A2N8ZKG7"/>
<name>A0A2N8ZKG7_9VIBR</name>
<organism evidence="2 3">
    <name type="scientific">Vibrio tapetis subsp. tapetis</name>
    <dbReference type="NCBI Taxonomy" id="1671868"/>
    <lineage>
        <taxon>Bacteria</taxon>
        <taxon>Pseudomonadati</taxon>
        <taxon>Pseudomonadota</taxon>
        <taxon>Gammaproteobacteria</taxon>
        <taxon>Vibrionales</taxon>
        <taxon>Vibrionaceae</taxon>
        <taxon>Vibrio</taxon>
    </lineage>
</organism>
<dbReference type="GO" id="GO:0046872">
    <property type="term" value="F:metal ion binding"/>
    <property type="evidence" value="ECO:0007669"/>
    <property type="project" value="InterPro"/>
</dbReference>
<accession>A0A2N8ZKG7</accession>
<protein>
    <recommendedName>
        <fullName evidence="1">Peptidase M16 C-terminal domain-containing protein</fullName>
    </recommendedName>
</protein>
<sequence length="701" mass="79382">MGDFDKKALVKAISDEFGSWEKRDLTAISPPAEVKVWDNEALLLDAPEGSSSGFGLFSHLRTLGDSDKLSQQEDLYIDLVNGLLSNRLKNRAFEENKLLLDIGAQSFVTYDQQYSVIYADYDEQERLTMLEFMAKELTSIRDYGFVESELYTVMSQFNSEHANIDLDETNTSSSSIANYKQNTLIDDRVYQDIADYRDNLRAFIDKVTLSDVNKRVNRLLSAELKHIYSASLADDMSEAEQGRRLRSYHLPMLAMLEQPGQKTYISSVPNELITPTSHGKVVEQKTLSENMHFWQLDNGMKVWLKRVPEAEKELYLSYAARGGIKSVDAKLNPAVELALDSFMRSGLGKFNAVEADRFLTENGITLYPILASSAQGFSMTSHKESLDNAFSALYTAATSMQVQANQLELVKKNVVNNRIQGLKSSSGQLTKAAREVLYQPNSYYQFPSVEQIKAVTVEEVQSLYDGLFRQKYGFDVVIVADMSASEVEPYLTRYLANIQYDEKTDMGSQTAKLKEDRQDLRLDISKENSVAFNLFYSSYYKTNSTRELIQLDLIYYLLETRYRNELREERGLDYTPAVILSVEDKADIASVVISLNLDTADVEKARKALNDIHKELASGFTQLELDTAKKQVSHSLSVQKDNPFAQLSWHQRAVLYGYDFEIFSRAPAILNTISVDDVNKTLNALMGQDTATFVAEMWPKP</sequence>
<dbReference type="Gene3D" id="3.30.830.10">
    <property type="entry name" value="Metalloenzyme, LuxS/M16 peptidase-like"/>
    <property type="match status" value="3"/>
</dbReference>
<dbReference type="KEGG" id="vta:B0798"/>
<reference evidence="2 3" key="1">
    <citation type="submission" date="2017-10" db="EMBL/GenBank/DDBJ databases">
        <authorList>
            <person name="Banno H."/>
            <person name="Chua N.-H."/>
        </authorList>
    </citation>
    <scope>NUCLEOTIDE SEQUENCE [LARGE SCALE GENOMIC DNA]</scope>
    <source>
        <strain evidence="2">Vibrio tapetis CECT4600</strain>
    </source>
</reference>
<dbReference type="SUPFAM" id="SSF63411">
    <property type="entry name" value="LuxS/MPP-like metallohydrolase"/>
    <property type="match status" value="3"/>
</dbReference>